<dbReference type="AlphaFoldDB" id="A0A0C2GSS5"/>
<name>A0A0C2GSS5_9BILA</name>
<proteinExistence type="predicted"/>
<accession>A0A0C2GSS5</accession>
<evidence type="ECO:0000313" key="1">
    <source>
        <dbReference type="EMBL" id="KIH64325.1"/>
    </source>
</evidence>
<reference evidence="1 2" key="1">
    <citation type="submission" date="2013-12" db="EMBL/GenBank/DDBJ databases">
        <title>Draft genome of the parsitic nematode Ancylostoma duodenale.</title>
        <authorList>
            <person name="Mitreva M."/>
        </authorList>
    </citation>
    <scope>NUCLEOTIDE SEQUENCE [LARGE SCALE GENOMIC DNA]</scope>
    <source>
        <strain evidence="1 2">Zhejiang</strain>
    </source>
</reference>
<protein>
    <submittedName>
        <fullName evidence="1">Uncharacterized protein</fullName>
    </submittedName>
</protein>
<gene>
    <name evidence="1" type="ORF">ANCDUO_05364</name>
</gene>
<keyword evidence="2" id="KW-1185">Reference proteome</keyword>
<dbReference type="Proteomes" id="UP000054047">
    <property type="component" value="Unassembled WGS sequence"/>
</dbReference>
<organism evidence="1 2">
    <name type="scientific">Ancylostoma duodenale</name>
    <dbReference type="NCBI Taxonomy" id="51022"/>
    <lineage>
        <taxon>Eukaryota</taxon>
        <taxon>Metazoa</taxon>
        <taxon>Ecdysozoa</taxon>
        <taxon>Nematoda</taxon>
        <taxon>Chromadorea</taxon>
        <taxon>Rhabditida</taxon>
        <taxon>Rhabditina</taxon>
        <taxon>Rhabditomorpha</taxon>
        <taxon>Strongyloidea</taxon>
        <taxon>Ancylostomatidae</taxon>
        <taxon>Ancylostomatinae</taxon>
        <taxon>Ancylostoma</taxon>
    </lineage>
</organism>
<sequence length="103" mass="11464">MNGLNIGLELQKIRGGSMINEINMHMNLKIACMSAKADDPKCRWANGNKYYIYSALNYHPGNMTIYPITTLIDDCNGKTYCGLDVFAKFAYMAKPDQSMGQAA</sequence>
<dbReference type="EMBL" id="KN728133">
    <property type="protein sequence ID" value="KIH64325.1"/>
    <property type="molecule type" value="Genomic_DNA"/>
</dbReference>
<evidence type="ECO:0000313" key="2">
    <source>
        <dbReference type="Proteomes" id="UP000054047"/>
    </source>
</evidence>